<dbReference type="Proteomes" id="UP000571324">
    <property type="component" value="Unassembled WGS sequence"/>
</dbReference>
<accession>A0A7K6DUT9</accession>
<gene>
    <name evidence="1" type="primary">Cfap47_4</name>
    <name evidence="1" type="ORF">ORISOL_R09532</name>
</gene>
<dbReference type="EMBL" id="VZRL01012168">
    <property type="protein sequence ID" value="NWV30493.1"/>
    <property type="molecule type" value="Genomic_DNA"/>
</dbReference>
<comment type="caution">
    <text evidence="1">The sequence shown here is derived from an EMBL/GenBank/DDBJ whole genome shotgun (WGS) entry which is preliminary data.</text>
</comment>
<protein>
    <submittedName>
        <fullName evidence="1">CFA47 protein</fullName>
    </submittedName>
</protein>
<dbReference type="OrthoDB" id="10060824at2759"/>
<name>A0A7K6DUT9_9PASS</name>
<reference evidence="1 2" key="1">
    <citation type="submission" date="2019-09" db="EMBL/GenBank/DDBJ databases">
        <title>Bird 10,000 Genomes (B10K) Project - Family phase.</title>
        <authorList>
            <person name="Zhang G."/>
        </authorList>
    </citation>
    <scope>NUCLEOTIDE SEQUENCE [LARGE SCALE GENOMIC DNA]</scope>
    <source>
        <strain evidence="1">B10K-DU-029-52</strain>
    </source>
</reference>
<feature type="non-terminal residue" evidence="1">
    <location>
        <position position="1"/>
    </location>
</feature>
<evidence type="ECO:0000313" key="2">
    <source>
        <dbReference type="Proteomes" id="UP000571324"/>
    </source>
</evidence>
<dbReference type="PANTHER" id="PTHR45912:SF3">
    <property type="entry name" value="CILIA- AND FLAGELLA-ASSOCIATED PROTEIN 47"/>
    <property type="match status" value="1"/>
</dbReference>
<dbReference type="GO" id="GO:0007288">
    <property type="term" value="P:sperm axoneme assembly"/>
    <property type="evidence" value="ECO:0007669"/>
    <property type="project" value="TreeGrafter"/>
</dbReference>
<keyword evidence="2" id="KW-1185">Reference proteome</keyword>
<dbReference type="GO" id="GO:0005929">
    <property type="term" value="C:cilium"/>
    <property type="evidence" value="ECO:0007669"/>
    <property type="project" value="TreeGrafter"/>
</dbReference>
<sequence>FLIGDSDTVELPIKFTPRYAGCYHCQIHLKSSSDIRVYEIECVVNAEQADAQLEFVLPAYQTVTQEIPITNISKKDWRFEAYLEGQCFYGPPVINVPVGETVPYPLTFKPVAER</sequence>
<dbReference type="AlphaFoldDB" id="A0A7K6DUT9"/>
<organism evidence="1 2">
    <name type="scientific">Origma solitaria</name>
    <dbReference type="NCBI Taxonomy" id="720586"/>
    <lineage>
        <taxon>Eukaryota</taxon>
        <taxon>Metazoa</taxon>
        <taxon>Chordata</taxon>
        <taxon>Craniata</taxon>
        <taxon>Vertebrata</taxon>
        <taxon>Euteleostomi</taxon>
        <taxon>Archelosauria</taxon>
        <taxon>Archosauria</taxon>
        <taxon>Dinosauria</taxon>
        <taxon>Saurischia</taxon>
        <taxon>Theropoda</taxon>
        <taxon>Coelurosauria</taxon>
        <taxon>Aves</taxon>
        <taxon>Neognathae</taxon>
        <taxon>Neoaves</taxon>
        <taxon>Telluraves</taxon>
        <taxon>Australaves</taxon>
        <taxon>Passeriformes</taxon>
        <taxon>Meliphagoidea</taxon>
        <taxon>Acanthizidae</taxon>
        <taxon>Origma</taxon>
    </lineage>
</organism>
<proteinExistence type="predicted"/>
<dbReference type="PANTHER" id="PTHR45912">
    <property type="entry name" value="CILIA- AND FLAGELLA-ASSOCIATED PROTEIN 47"/>
    <property type="match status" value="1"/>
</dbReference>
<feature type="non-terminal residue" evidence="1">
    <location>
        <position position="114"/>
    </location>
</feature>
<evidence type="ECO:0000313" key="1">
    <source>
        <dbReference type="EMBL" id="NWV30493.1"/>
    </source>
</evidence>